<dbReference type="Pfam" id="PF00440">
    <property type="entry name" value="TetR_N"/>
    <property type="match status" value="1"/>
</dbReference>
<dbReference type="SUPFAM" id="SSF46689">
    <property type="entry name" value="Homeodomain-like"/>
    <property type="match status" value="1"/>
</dbReference>
<dbReference type="InterPro" id="IPR001647">
    <property type="entry name" value="HTH_TetR"/>
</dbReference>
<evidence type="ECO:0000313" key="7">
    <source>
        <dbReference type="Proteomes" id="UP001432062"/>
    </source>
</evidence>
<dbReference type="PRINTS" id="PR00455">
    <property type="entry name" value="HTHTETR"/>
</dbReference>
<dbReference type="Pfam" id="PF21597">
    <property type="entry name" value="TetR_C_43"/>
    <property type="match status" value="1"/>
</dbReference>
<evidence type="ECO:0000256" key="3">
    <source>
        <dbReference type="ARBA" id="ARBA00023163"/>
    </source>
</evidence>
<dbReference type="InterPro" id="IPR049445">
    <property type="entry name" value="TetR_SbtR-like_C"/>
</dbReference>
<dbReference type="InterPro" id="IPR009057">
    <property type="entry name" value="Homeodomain-like_sf"/>
</dbReference>
<dbReference type="PANTHER" id="PTHR30055">
    <property type="entry name" value="HTH-TYPE TRANSCRIPTIONAL REGULATOR RUTR"/>
    <property type="match status" value="1"/>
</dbReference>
<dbReference type="SUPFAM" id="SSF48498">
    <property type="entry name" value="Tetracyclin repressor-like, C-terminal domain"/>
    <property type="match status" value="1"/>
</dbReference>
<dbReference type="Proteomes" id="UP001432062">
    <property type="component" value="Chromosome"/>
</dbReference>
<keyword evidence="2 4" id="KW-0238">DNA-binding</keyword>
<dbReference type="RefSeq" id="WP_327094130.1">
    <property type="nucleotide sequence ID" value="NZ_CP109149.1"/>
</dbReference>
<evidence type="ECO:0000313" key="6">
    <source>
        <dbReference type="EMBL" id="WUV49355.1"/>
    </source>
</evidence>
<feature type="DNA-binding region" description="H-T-H motif" evidence="4">
    <location>
        <begin position="33"/>
        <end position="52"/>
    </location>
</feature>
<evidence type="ECO:0000256" key="2">
    <source>
        <dbReference type="ARBA" id="ARBA00023125"/>
    </source>
</evidence>
<evidence type="ECO:0000256" key="4">
    <source>
        <dbReference type="PROSITE-ProRule" id="PRU00335"/>
    </source>
</evidence>
<dbReference type="PROSITE" id="PS50977">
    <property type="entry name" value="HTH_TETR_2"/>
    <property type="match status" value="1"/>
</dbReference>
<gene>
    <name evidence="6" type="ORF">OG563_14800</name>
</gene>
<feature type="domain" description="HTH tetR-type" evidence="5">
    <location>
        <begin position="11"/>
        <end position="70"/>
    </location>
</feature>
<evidence type="ECO:0000256" key="1">
    <source>
        <dbReference type="ARBA" id="ARBA00023015"/>
    </source>
</evidence>
<reference evidence="6" key="1">
    <citation type="submission" date="2022-10" db="EMBL/GenBank/DDBJ databases">
        <title>The complete genomes of actinobacterial strains from the NBC collection.</title>
        <authorList>
            <person name="Joergensen T.S."/>
            <person name="Alvarez Arevalo M."/>
            <person name="Sterndorff E.B."/>
            <person name="Faurdal D."/>
            <person name="Vuksanovic O."/>
            <person name="Mourched A.-S."/>
            <person name="Charusanti P."/>
            <person name="Shaw S."/>
            <person name="Blin K."/>
            <person name="Weber T."/>
        </authorList>
    </citation>
    <scope>NUCLEOTIDE SEQUENCE</scope>
    <source>
        <strain evidence="6">NBC_01482</strain>
    </source>
</reference>
<accession>A0ABZ1Z5L6</accession>
<protein>
    <submittedName>
        <fullName evidence="6">TetR/AcrR family transcriptional regulator</fullName>
    </submittedName>
</protein>
<keyword evidence="7" id="KW-1185">Reference proteome</keyword>
<evidence type="ECO:0000259" key="5">
    <source>
        <dbReference type="PROSITE" id="PS50977"/>
    </source>
</evidence>
<sequence>MTTGLKRADARNNRDQIIAATLLTFRERGVDVPMKEIADRAGVGVGTLYRHFPDRDALIAETAQSYLADLAHLAATALEQEDAAWPALSRFLHECAQRRVGALASAIEPNLHAEIQADPRLHEVRGRIVELVSRMTREAQAAGAMRIDIEPGEVAGLMTLQIYTRAGESYPEAVRRVVDLVLDGLRAR</sequence>
<dbReference type="EMBL" id="CP109441">
    <property type="protein sequence ID" value="WUV49355.1"/>
    <property type="molecule type" value="Genomic_DNA"/>
</dbReference>
<dbReference type="InterPro" id="IPR036271">
    <property type="entry name" value="Tet_transcr_reg_TetR-rel_C_sf"/>
</dbReference>
<dbReference type="InterPro" id="IPR050109">
    <property type="entry name" value="HTH-type_TetR-like_transc_reg"/>
</dbReference>
<dbReference type="PANTHER" id="PTHR30055:SF234">
    <property type="entry name" value="HTH-TYPE TRANSCRIPTIONAL REGULATOR BETI"/>
    <property type="match status" value="1"/>
</dbReference>
<dbReference type="Gene3D" id="1.10.357.10">
    <property type="entry name" value="Tetracycline Repressor, domain 2"/>
    <property type="match status" value="1"/>
</dbReference>
<keyword evidence="1" id="KW-0805">Transcription regulation</keyword>
<organism evidence="6 7">
    <name type="scientific">Nocardia vinacea</name>
    <dbReference type="NCBI Taxonomy" id="96468"/>
    <lineage>
        <taxon>Bacteria</taxon>
        <taxon>Bacillati</taxon>
        <taxon>Actinomycetota</taxon>
        <taxon>Actinomycetes</taxon>
        <taxon>Mycobacteriales</taxon>
        <taxon>Nocardiaceae</taxon>
        <taxon>Nocardia</taxon>
    </lineage>
</organism>
<name>A0ABZ1Z5L6_9NOCA</name>
<keyword evidence="3" id="KW-0804">Transcription</keyword>
<proteinExistence type="predicted"/>